<feature type="domain" description="Cobalamin adenosyltransferase-like" evidence="4">
    <location>
        <begin position="1"/>
        <end position="59"/>
    </location>
</feature>
<sequence length="82" mass="9599">SFILPGGTPLNAFLHQARTVCRRAERAVFRLHRGNPVSAPIRTFINRLSDFLFVCGRWVTVTFDEEEVLWMPGKDLPDWRWK</sequence>
<dbReference type="GO" id="GO:0008817">
    <property type="term" value="F:corrinoid adenosyltransferase activity"/>
    <property type="evidence" value="ECO:0007669"/>
    <property type="project" value="TreeGrafter"/>
</dbReference>
<accession>A0A382SCV4</accession>
<reference evidence="5" key="1">
    <citation type="submission" date="2018-05" db="EMBL/GenBank/DDBJ databases">
        <authorList>
            <person name="Lanie J.A."/>
            <person name="Ng W.-L."/>
            <person name="Kazmierczak K.M."/>
            <person name="Andrzejewski T.M."/>
            <person name="Davidsen T.M."/>
            <person name="Wayne K.J."/>
            <person name="Tettelin H."/>
            <person name="Glass J.I."/>
            <person name="Rusch D."/>
            <person name="Podicherti R."/>
            <person name="Tsui H.-C.T."/>
            <person name="Winkler M.E."/>
        </authorList>
    </citation>
    <scope>NUCLEOTIDE SEQUENCE</scope>
</reference>
<keyword evidence="1" id="KW-0808">Transferase</keyword>
<dbReference type="InterPro" id="IPR016030">
    <property type="entry name" value="CblAdoTrfase-like"/>
</dbReference>
<evidence type="ECO:0000256" key="1">
    <source>
        <dbReference type="ARBA" id="ARBA00022679"/>
    </source>
</evidence>
<feature type="non-terminal residue" evidence="5">
    <location>
        <position position="1"/>
    </location>
</feature>
<dbReference type="InterPro" id="IPR036451">
    <property type="entry name" value="CblAdoTrfase-like_sf"/>
</dbReference>
<evidence type="ECO:0000256" key="3">
    <source>
        <dbReference type="ARBA" id="ARBA00022840"/>
    </source>
</evidence>
<dbReference type="Pfam" id="PF01923">
    <property type="entry name" value="Cob_adeno_trans"/>
    <property type="match status" value="1"/>
</dbReference>
<dbReference type="InterPro" id="IPR029499">
    <property type="entry name" value="PduO-typ"/>
</dbReference>
<keyword evidence="3" id="KW-0067">ATP-binding</keyword>
<dbReference type="GO" id="GO:0005524">
    <property type="term" value="F:ATP binding"/>
    <property type="evidence" value="ECO:0007669"/>
    <property type="project" value="UniProtKB-KW"/>
</dbReference>
<keyword evidence="2" id="KW-0547">Nucleotide-binding</keyword>
<dbReference type="PANTHER" id="PTHR12213">
    <property type="entry name" value="CORRINOID ADENOSYLTRANSFERASE"/>
    <property type="match status" value="1"/>
</dbReference>
<proteinExistence type="predicted"/>
<evidence type="ECO:0000313" key="5">
    <source>
        <dbReference type="EMBL" id="SVD07689.1"/>
    </source>
</evidence>
<dbReference type="PANTHER" id="PTHR12213:SF0">
    <property type="entry name" value="CORRINOID ADENOSYLTRANSFERASE MMAB"/>
    <property type="match status" value="1"/>
</dbReference>
<evidence type="ECO:0000256" key="2">
    <source>
        <dbReference type="ARBA" id="ARBA00022741"/>
    </source>
</evidence>
<gene>
    <name evidence="5" type="ORF">METZ01_LOCUS360543</name>
</gene>
<dbReference type="EMBL" id="UINC01128133">
    <property type="protein sequence ID" value="SVD07689.1"/>
    <property type="molecule type" value="Genomic_DNA"/>
</dbReference>
<organism evidence="5">
    <name type="scientific">marine metagenome</name>
    <dbReference type="NCBI Taxonomy" id="408172"/>
    <lineage>
        <taxon>unclassified sequences</taxon>
        <taxon>metagenomes</taxon>
        <taxon>ecological metagenomes</taxon>
    </lineage>
</organism>
<dbReference type="AlphaFoldDB" id="A0A382SCV4"/>
<evidence type="ECO:0000259" key="4">
    <source>
        <dbReference type="Pfam" id="PF01923"/>
    </source>
</evidence>
<name>A0A382SCV4_9ZZZZ</name>
<dbReference type="SUPFAM" id="SSF89028">
    <property type="entry name" value="Cobalamin adenosyltransferase-like"/>
    <property type="match status" value="1"/>
</dbReference>
<protein>
    <recommendedName>
        <fullName evidence="4">Cobalamin adenosyltransferase-like domain-containing protein</fullName>
    </recommendedName>
</protein>
<dbReference type="Gene3D" id="1.20.1200.10">
    <property type="entry name" value="Cobalamin adenosyltransferase-like"/>
    <property type="match status" value="1"/>
</dbReference>